<protein>
    <submittedName>
        <fullName evidence="1">Uncharacterized protein</fullName>
    </submittedName>
</protein>
<dbReference type="Proteomes" id="UP000827872">
    <property type="component" value="Linkage Group LG06"/>
</dbReference>
<name>A0ACB8FSB0_9SAUR</name>
<proteinExistence type="predicted"/>
<evidence type="ECO:0000313" key="1">
    <source>
        <dbReference type="EMBL" id="KAH8008229.1"/>
    </source>
</evidence>
<organism evidence="1 2">
    <name type="scientific">Sphaerodactylus townsendi</name>
    <dbReference type="NCBI Taxonomy" id="933632"/>
    <lineage>
        <taxon>Eukaryota</taxon>
        <taxon>Metazoa</taxon>
        <taxon>Chordata</taxon>
        <taxon>Craniata</taxon>
        <taxon>Vertebrata</taxon>
        <taxon>Euteleostomi</taxon>
        <taxon>Lepidosauria</taxon>
        <taxon>Squamata</taxon>
        <taxon>Bifurcata</taxon>
        <taxon>Gekkota</taxon>
        <taxon>Sphaerodactylidae</taxon>
        <taxon>Sphaerodactylus</taxon>
    </lineage>
</organism>
<sequence>MTEVVAERSYVIYPSTPIFASAPRGMLSQNSKYTLMVPDPVSVQNGLCVHIPCSFTSEHPGSEQLEGYWFQKLDGFWYYYVTRYAYFTVRGVLVAVNHKFGEYKEFVKGRFQITGDVMKGNCSLSILDVRLRDAGEYYFRVQNSKIKHNYKTSILRVVVTGKIFLLIYFLTIWLSFMLKRWEG</sequence>
<accession>A0ACB8FSB0</accession>
<gene>
    <name evidence="1" type="ORF">K3G42_028460</name>
</gene>
<evidence type="ECO:0000313" key="2">
    <source>
        <dbReference type="Proteomes" id="UP000827872"/>
    </source>
</evidence>
<comment type="caution">
    <text evidence="1">The sequence shown here is derived from an EMBL/GenBank/DDBJ whole genome shotgun (WGS) entry which is preliminary data.</text>
</comment>
<dbReference type="EMBL" id="CM037619">
    <property type="protein sequence ID" value="KAH8008229.1"/>
    <property type="molecule type" value="Genomic_DNA"/>
</dbReference>
<keyword evidence="2" id="KW-1185">Reference proteome</keyword>
<reference evidence="1" key="1">
    <citation type="submission" date="2021-08" db="EMBL/GenBank/DDBJ databases">
        <title>The first chromosome-level gecko genome reveals the dynamic sex chromosomes of Neotropical dwarf geckos (Sphaerodactylidae: Sphaerodactylus).</title>
        <authorList>
            <person name="Pinto B.J."/>
            <person name="Keating S.E."/>
            <person name="Gamble T."/>
        </authorList>
    </citation>
    <scope>NUCLEOTIDE SEQUENCE</scope>
    <source>
        <strain evidence="1">TG3544</strain>
    </source>
</reference>